<feature type="region of interest" description="Disordered" evidence="1">
    <location>
        <begin position="202"/>
        <end position="312"/>
    </location>
</feature>
<feature type="compositionally biased region" description="Polar residues" evidence="1">
    <location>
        <begin position="89"/>
        <end position="98"/>
    </location>
</feature>
<feature type="compositionally biased region" description="Basic and acidic residues" evidence="1">
    <location>
        <begin position="835"/>
        <end position="849"/>
    </location>
</feature>
<feature type="chain" id="PRO_5003157100" evidence="2">
    <location>
        <begin position="27"/>
        <end position="1196"/>
    </location>
</feature>
<feature type="region of interest" description="Disordered" evidence="1">
    <location>
        <begin position="633"/>
        <end position="1196"/>
    </location>
</feature>
<dbReference type="Pfam" id="PF16009">
    <property type="entry name" value="DUF4779"/>
    <property type="match status" value="1"/>
</dbReference>
<dbReference type="EMBL" id="GL438827">
    <property type="protein sequence ID" value="EFN68210.1"/>
    <property type="molecule type" value="Genomic_DNA"/>
</dbReference>
<evidence type="ECO:0000313" key="3">
    <source>
        <dbReference type="EMBL" id="EFN68210.1"/>
    </source>
</evidence>
<feature type="compositionally biased region" description="Basic and acidic residues" evidence="1">
    <location>
        <begin position="633"/>
        <end position="654"/>
    </location>
</feature>
<feature type="compositionally biased region" description="Acidic residues" evidence="1">
    <location>
        <begin position="748"/>
        <end position="759"/>
    </location>
</feature>
<dbReference type="InParanoid" id="E2ADX7"/>
<feature type="region of interest" description="Disordered" evidence="1">
    <location>
        <begin position="78"/>
        <end position="100"/>
    </location>
</feature>
<organism evidence="4">
    <name type="scientific">Camponotus floridanus</name>
    <name type="common">Florida carpenter ant</name>
    <dbReference type="NCBI Taxonomy" id="104421"/>
    <lineage>
        <taxon>Eukaryota</taxon>
        <taxon>Metazoa</taxon>
        <taxon>Ecdysozoa</taxon>
        <taxon>Arthropoda</taxon>
        <taxon>Hexapoda</taxon>
        <taxon>Insecta</taxon>
        <taxon>Pterygota</taxon>
        <taxon>Neoptera</taxon>
        <taxon>Endopterygota</taxon>
        <taxon>Hymenoptera</taxon>
        <taxon>Apocrita</taxon>
        <taxon>Aculeata</taxon>
        <taxon>Formicoidea</taxon>
        <taxon>Formicidae</taxon>
        <taxon>Formicinae</taxon>
        <taxon>Camponotus</taxon>
    </lineage>
</organism>
<feature type="compositionally biased region" description="Basic residues" evidence="1">
    <location>
        <begin position="1144"/>
        <end position="1154"/>
    </location>
</feature>
<feature type="compositionally biased region" description="Basic residues" evidence="1">
    <location>
        <begin position="903"/>
        <end position="913"/>
    </location>
</feature>
<feature type="compositionally biased region" description="Basic and acidic residues" evidence="1">
    <location>
        <begin position="875"/>
        <end position="902"/>
    </location>
</feature>
<proteinExistence type="predicted"/>
<name>E2ADX7_CAMFO</name>
<accession>E2ADX7</accession>
<dbReference type="OrthoDB" id="7700767at2759"/>
<feature type="compositionally biased region" description="Low complexity" evidence="1">
    <location>
        <begin position="284"/>
        <end position="297"/>
    </location>
</feature>
<dbReference type="Proteomes" id="UP000000311">
    <property type="component" value="Unassembled WGS sequence"/>
</dbReference>
<feature type="signal peptide" evidence="2">
    <location>
        <begin position="1"/>
        <end position="26"/>
    </location>
</feature>
<feature type="compositionally biased region" description="Basic and acidic residues" evidence="1">
    <location>
        <begin position="914"/>
        <end position="1119"/>
    </location>
</feature>
<dbReference type="AlphaFoldDB" id="E2ADX7"/>
<evidence type="ECO:0000256" key="1">
    <source>
        <dbReference type="SAM" id="MobiDB-lite"/>
    </source>
</evidence>
<evidence type="ECO:0000256" key="2">
    <source>
        <dbReference type="SAM" id="SignalP"/>
    </source>
</evidence>
<feature type="compositionally biased region" description="Basic and acidic residues" evidence="1">
    <location>
        <begin position="1155"/>
        <end position="1177"/>
    </location>
</feature>
<sequence>MKTYRKSVATVLPLLIHLLTLRIGDAVRNDTNVEVDPKIILEEVIITGNGNDTRVIANAVAEDASTISDQILSLLAKREKRQTGHSKETSSNLDQDAAQSRIADVNEEDVERLKRVIAKYEPQRITSRKTKRKIVNGAHDVPQGKPTGSTTNLERTYDEVLRNISRRAPELTSSNVDATLNPYLSQARKNLREVYAPKARLLPANDDEAEKSRPDIDSSHTPPILRDKKSKKLLKKYSQLNRTVTTPQSSSDEESRLNEENSDESSTPERYFKVSNRKTKPKNESLSIESSSNIYSEKPTEEPEGERNVQNSSIQTVSPQLNNNNSHNVFNVNNLNNLNFPSDTNTIELLSRYNRMPRPFSVLQASDSAVGIPYRKPTPSPASFNRQQVVRSSANILPLIVPTETLFDAPAARRYVPIKYAQYPKPEGDSTTIVNTETSPVTSPADDRTTFINYGVPYTDVIGVTKSPVSDQRRTSSDYHATTENPTKQIIARTDSARSIHVPSQTSFALQQEKDPQVVRQNEFLPRITAYDNPADEKAKLNANAELALYNKFASLYSVPNVLNVPKAVTQNYQNFKQPVQSLHPVTSQYVSTPSYATLKPISPPMLKIRPIAPTKPALAPYYDSELFVSQRTEGKELDDDKKNTENVEVKEPSASDVDESTEAADSKNFENHKAQINHGASKSHKTLNEQRKKKNHEEEDTENHYQQPKLTYDYQEKNKYYEYDKNSKDDKNDDKGEKYNVRHEDNKDEEEEADEAQGDEYVNIEKSEDKRNHGHQYNKHEYDKDDSEEREREKQRDDRKKHDKEKNPRDETDDHEADVKHKFISINKYFDGPRYSDYETRESNEKYRDRKKLARDKKDRDEDSEDESFAEDQLVARRSKDDRARRQREEYEKKQNKDKTTQKRKHHHHQIIPRRDSHEQYSETNPKHVREEYRQPQGDARRHDSENANEKTRDHEHGETQEHSETHKHEEHHEKKKDGGNHKFEEGGGSEHKEEHHGHEGDKGHKGYKVWHEHEKADKGHHDKEHASKEYDEKDGEEKKHEEEGGFHKEHHQGEAGKKAAEFSEKGEHNKGHSTHGEHSVHKKDEYEKKTEFFDEFHEDGGMEKHGEHHHEHESKKGGHEKKGHHDAADHEHKYGKEEKHEKGGHHHEHKGHKVDEGHDHHYDHDEKYGKKEGHEHGKKWSFKKGNNGGDAHNR</sequence>
<dbReference type="InterPro" id="IPR031959">
    <property type="entry name" value="DUF4779"/>
</dbReference>
<feature type="compositionally biased region" description="Basic and acidic residues" evidence="1">
    <location>
        <begin position="715"/>
        <end position="747"/>
    </location>
</feature>
<reference evidence="3 4" key="1">
    <citation type="journal article" date="2010" name="Science">
        <title>Genomic comparison of the ants Camponotus floridanus and Harpegnathos saltator.</title>
        <authorList>
            <person name="Bonasio R."/>
            <person name="Zhang G."/>
            <person name="Ye C."/>
            <person name="Mutti N.S."/>
            <person name="Fang X."/>
            <person name="Qin N."/>
            <person name="Donahue G."/>
            <person name="Yang P."/>
            <person name="Li Q."/>
            <person name="Li C."/>
            <person name="Zhang P."/>
            <person name="Huang Z."/>
            <person name="Berger S.L."/>
            <person name="Reinberg D."/>
            <person name="Wang J."/>
            <person name="Liebig J."/>
        </authorList>
    </citation>
    <scope>NUCLEOTIDE SEQUENCE [LARGE SCALE GENOMIC DNA]</scope>
    <source>
        <strain evidence="4">C129</strain>
    </source>
</reference>
<feature type="compositionally biased region" description="Basic and acidic residues" evidence="1">
    <location>
        <begin position="665"/>
        <end position="674"/>
    </location>
</feature>
<feature type="compositionally biased region" description="Basic and acidic residues" evidence="1">
    <location>
        <begin position="298"/>
        <end position="307"/>
    </location>
</feature>
<gene>
    <name evidence="3" type="ORF">EAG_13121</name>
</gene>
<protein>
    <submittedName>
        <fullName evidence="3">Uncharacterized protein</fullName>
    </submittedName>
</protein>
<dbReference type="OMA" id="AHKHEEH"/>
<keyword evidence="2" id="KW-0732">Signal</keyword>
<feature type="compositionally biased region" description="Polar residues" evidence="1">
    <location>
        <begin position="238"/>
        <end position="250"/>
    </location>
</feature>
<feature type="compositionally biased region" description="Basic and acidic residues" evidence="1">
    <location>
        <begin position="1125"/>
        <end position="1143"/>
    </location>
</feature>
<evidence type="ECO:0000313" key="4">
    <source>
        <dbReference type="Proteomes" id="UP000000311"/>
    </source>
</evidence>
<feature type="compositionally biased region" description="Basic and acidic residues" evidence="1">
    <location>
        <begin position="779"/>
        <end position="822"/>
    </location>
</feature>
<keyword evidence="4" id="KW-1185">Reference proteome</keyword>